<dbReference type="Gene3D" id="3.40.50.200">
    <property type="entry name" value="Peptidase S8/S53 domain"/>
    <property type="match status" value="1"/>
</dbReference>
<feature type="region of interest" description="Disordered" evidence="7">
    <location>
        <begin position="405"/>
        <end position="428"/>
    </location>
</feature>
<evidence type="ECO:0000256" key="3">
    <source>
        <dbReference type="ARBA" id="ARBA00022801"/>
    </source>
</evidence>
<dbReference type="Pfam" id="PF05922">
    <property type="entry name" value="Inhibitor_I9"/>
    <property type="match status" value="1"/>
</dbReference>
<feature type="signal peptide" evidence="8">
    <location>
        <begin position="1"/>
        <end position="34"/>
    </location>
</feature>
<dbReference type="PROSITE" id="PS50093">
    <property type="entry name" value="PKD"/>
    <property type="match status" value="1"/>
</dbReference>
<dbReference type="CDD" id="cd00146">
    <property type="entry name" value="PKD"/>
    <property type="match status" value="1"/>
</dbReference>
<dbReference type="SUPFAM" id="SSF52743">
    <property type="entry name" value="Subtilisin-like"/>
    <property type="match status" value="1"/>
</dbReference>
<dbReference type="PROSITE" id="PS00137">
    <property type="entry name" value="SUBTILASE_HIS"/>
    <property type="match status" value="1"/>
</dbReference>
<dbReference type="PANTHER" id="PTHR43806">
    <property type="entry name" value="PEPTIDASE S8"/>
    <property type="match status" value="1"/>
</dbReference>
<dbReference type="InterPro" id="IPR023827">
    <property type="entry name" value="Peptidase_S8_Asp-AS"/>
</dbReference>
<evidence type="ECO:0000256" key="7">
    <source>
        <dbReference type="SAM" id="MobiDB-lite"/>
    </source>
</evidence>
<dbReference type="Gene3D" id="2.60.40.10">
    <property type="entry name" value="Immunoglobulins"/>
    <property type="match status" value="1"/>
</dbReference>
<dbReference type="InterPro" id="IPR013783">
    <property type="entry name" value="Ig-like_fold"/>
</dbReference>
<dbReference type="PROSITE" id="PS51318">
    <property type="entry name" value="TAT"/>
    <property type="match status" value="1"/>
</dbReference>
<comment type="similarity">
    <text evidence="1 5 6">Belongs to the peptidase S8 family.</text>
</comment>
<dbReference type="SMART" id="SM00089">
    <property type="entry name" value="PKD"/>
    <property type="match status" value="1"/>
</dbReference>
<dbReference type="EMBL" id="FOKG01000011">
    <property type="protein sequence ID" value="SFB43324.1"/>
    <property type="molecule type" value="Genomic_DNA"/>
</dbReference>
<feature type="active site" description="Charge relay system" evidence="5">
    <location>
        <position position="163"/>
    </location>
</feature>
<proteinExistence type="inferred from homology"/>
<reference evidence="11" key="1">
    <citation type="submission" date="2016-10" db="EMBL/GenBank/DDBJ databases">
        <authorList>
            <person name="Varghese N."/>
            <person name="Submissions S."/>
        </authorList>
    </citation>
    <scope>NUCLEOTIDE SEQUENCE [LARGE SCALE GENOMIC DNA]</scope>
    <source>
        <strain evidence="11">CGMCC 4.3568</strain>
    </source>
</reference>
<dbReference type="InterPro" id="IPR023828">
    <property type="entry name" value="Peptidase_S8_Ser-AS"/>
</dbReference>
<dbReference type="CDD" id="cd04077">
    <property type="entry name" value="Peptidases_S8_PCSK9_ProteinaseK_like"/>
    <property type="match status" value="1"/>
</dbReference>
<dbReference type="PROSITE" id="PS51892">
    <property type="entry name" value="SUBTILASE"/>
    <property type="match status" value="1"/>
</dbReference>
<dbReference type="InterPro" id="IPR037045">
    <property type="entry name" value="S8pro/Inhibitor_I9_sf"/>
</dbReference>
<evidence type="ECO:0000256" key="6">
    <source>
        <dbReference type="RuleBase" id="RU003355"/>
    </source>
</evidence>
<evidence type="ECO:0000259" key="9">
    <source>
        <dbReference type="PROSITE" id="PS50093"/>
    </source>
</evidence>
<dbReference type="PROSITE" id="PS00138">
    <property type="entry name" value="SUBTILASE_SER"/>
    <property type="match status" value="1"/>
</dbReference>
<keyword evidence="2 5" id="KW-0645">Protease</keyword>
<protein>
    <submittedName>
        <fullName evidence="10">Serine protease, subtilisin family</fullName>
    </submittedName>
</protein>
<name>A0A1I1AZ22_9PSEU</name>
<evidence type="ECO:0000313" key="11">
    <source>
        <dbReference type="Proteomes" id="UP000243799"/>
    </source>
</evidence>
<dbReference type="Pfam" id="PF18911">
    <property type="entry name" value="PKD_4"/>
    <property type="match status" value="1"/>
</dbReference>
<dbReference type="InterPro" id="IPR050131">
    <property type="entry name" value="Peptidase_S8_subtilisin-like"/>
</dbReference>
<sequence>MHAQHRSRRRLLCASVLAGATALAGFATTGVATADETGQIRNAGAANAVPDSYIVALKESEVSAKAVGQAAANLASRYDGEVKFTYDDVLNGFSVTMTEQQALRLAAHPDVAYVEQDGIAQTQAVQNNPVWGLDRADQTNLPMDDRYSYPDSAGEGVTTYVIDTGIRTGHTEFGGRARSGYDFIDNDSNSNDCNGHGTHVAGTVGGTTYGMAKKAGLVGVRVLDCGGRGAYSVIIAGMDWVAENAQKPAVANMSIGGPTDSSVNRAATGLMQSGVTTVVAAGNSNEDACNSSPASASAVITVGASNTRDERSTWPEIPGAESNYGRCLDIWAPGTDITSAWIGSNSDTRVADGTSMASPHVAGAAALHLGLRSSDSPQQVRDALVGNATSGLLTGIRSGSPNKLLNTTYLHGEEPGPGPDPEPGEQAPVADFSVQCGFNTGCTFDASASTDDTGIESYAWDFGDGNTGTGETVRHNYSQAGNVTATLTVTDADGLTDAASRTLQCYDFGNSAFCFPG</sequence>
<dbReference type="STRING" id="490629.SAMN05216266_11185"/>
<keyword evidence="3 5" id="KW-0378">Hydrolase</keyword>
<evidence type="ECO:0000256" key="2">
    <source>
        <dbReference type="ARBA" id="ARBA00022670"/>
    </source>
</evidence>
<keyword evidence="4 5" id="KW-0720">Serine protease</keyword>
<dbReference type="GO" id="GO:0004252">
    <property type="term" value="F:serine-type endopeptidase activity"/>
    <property type="evidence" value="ECO:0007669"/>
    <property type="project" value="UniProtKB-UniRule"/>
</dbReference>
<dbReference type="InterPro" id="IPR015500">
    <property type="entry name" value="Peptidase_S8_subtilisin-rel"/>
</dbReference>
<evidence type="ECO:0000256" key="4">
    <source>
        <dbReference type="ARBA" id="ARBA00022825"/>
    </source>
</evidence>
<dbReference type="Proteomes" id="UP000243799">
    <property type="component" value="Unassembled WGS sequence"/>
</dbReference>
<keyword evidence="8" id="KW-0732">Signal</keyword>
<dbReference type="InterPro" id="IPR006311">
    <property type="entry name" value="TAT_signal"/>
</dbReference>
<dbReference type="InterPro" id="IPR034193">
    <property type="entry name" value="PCSK9_ProteinaseK-like"/>
</dbReference>
<organism evidence="10 11">
    <name type="scientific">Amycolatopsis marina</name>
    <dbReference type="NCBI Taxonomy" id="490629"/>
    <lineage>
        <taxon>Bacteria</taxon>
        <taxon>Bacillati</taxon>
        <taxon>Actinomycetota</taxon>
        <taxon>Actinomycetes</taxon>
        <taxon>Pseudonocardiales</taxon>
        <taxon>Pseudonocardiaceae</taxon>
        <taxon>Amycolatopsis</taxon>
    </lineage>
</organism>
<keyword evidence="11" id="KW-1185">Reference proteome</keyword>
<evidence type="ECO:0000256" key="1">
    <source>
        <dbReference type="ARBA" id="ARBA00011073"/>
    </source>
</evidence>
<accession>A0A1I1AZ22</accession>
<dbReference type="SUPFAM" id="SSF54897">
    <property type="entry name" value="Protease propeptides/inhibitors"/>
    <property type="match status" value="1"/>
</dbReference>
<dbReference type="RefSeq" id="WP_218160370.1">
    <property type="nucleotide sequence ID" value="NZ_FOKG01000011.1"/>
</dbReference>
<feature type="active site" description="Charge relay system" evidence="5">
    <location>
        <position position="355"/>
    </location>
</feature>
<evidence type="ECO:0000313" key="10">
    <source>
        <dbReference type="EMBL" id="SFB43324.1"/>
    </source>
</evidence>
<dbReference type="Pfam" id="PF00082">
    <property type="entry name" value="Peptidase_S8"/>
    <property type="match status" value="1"/>
</dbReference>
<dbReference type="InterPro" id="IPR036852">
    <property type="entry name" value="Peptidase_S8/S53_dom_sf"/>
</dbReference>
<dbReference type="InterPro" id="IPR010259">
    <property type="entry name" value="S8pro/Inhibitor_I9"/>
</dbReference>
<dbReference type="PROSITE" id="PS00136">
    <property type="entry name" value="SUBTILASE_ASP"/>
    <property type="match status" value="1"/>
</dbReference>
<feature type="active site" description="Charge relay system" evidence="5">
    <location>
        <position position="196"/>
    </location>
</feature>
<evidence type="ECO:0000256" key="8">
    <source>
        <dbReference type="SAM" id="SignalP"/>
    </source>
</evidence>
<dbReference type="GO" id="GO:0005975">
    <property type="term" value="P:carbohydrate metabolic process"/>
    <property type="evidence" value="ECO:0007669"/>
    <property type="project" value="UniProtKB-ARBA"/>
</dbReference>
<dbReference type="InterPro" id="IPR022398">
    <property type="entry name" value="Peptidase_S8_His-AS"/>
</dbReference>
<dbReference type="GO" id="GO:0005615">
    <property type="term" value="C:extracellular space"/>
    <property type="evidence" value="ECO:0007669"/>
    <property type="project" value="TreeGrafter"/>
</dbReference>
<dbReference type="PRINTS" id="PR00723">
    <property type="entry name" value="SUBTILISIN"/>
</dbReference>
<dbReference type="InterPro" id="IPR000601">
    <property type="entry name" value="PKD_dom"/>
</dbReference>
<dbReference type="FunFam" id="3.40.50.200:FF:000014">
    <property type="entry name" value="Proteinase K"/>
    <property type="match status" value="1"/>
</dbReference>
<gene>
    <name evidence="10" type="ORF">SAMN05216266_11185</name>
</gene>
<feature type="chain" id="PRO_5017436287" evidence="8">
    <location>
        <begin position="35"/>
        <end position="517"/>
    </location>
</feature>
<dbReference type="SUPFAM" id="SSF49299">
    <property type="entry name" value="PKD domain"/>
    <property type="match status" value="1"/>
</dbReference>
<dbReference type="InterPro" id="IPR035986">
    <property type="entry name" value="PKD_dom_sf"/>
</dbReference>
<dbReference type="Gene3D" id="3.30.70.80">
    <property type="entry name" value="Peptidase S8 propeptide/proteinase inhibitor I9"/>
    <property type="match status" value="1"/>
</dbReference>
<dbReference type="InterPro" id="IPR000209">
    <property type="entry name" value="Peptidase_S8/S53_dom"/>
</dbReference>
<dbReference type="PANTHER" id="PTHR43806:SF11">
    <property type="entry name" value="CEREVISIN-RELATED"/>
    <property type="match status" value="1"/>
</dbReference>
<evidence type="ECO:0000256" key="5">
    <source>
        <dbReference type="PROSITE-ProRule" id="PRU01240"/>
    </source>
</evidence>
<dbReference type="AlphaFoldDB" id="A0A1I1AZ22"/>
<dbReference type="InterPro" id="IPR022409">
    <property type="entry name" value="PKD/Chitinase_dom"/>
</dbReference>
<feature type="domain" description="PKD" evidence="9">
    <location>
        <begin position="443"/>
        <end position="503"/>
    </location>
</feature>
<dbReference type="GO" id="GO:0006508">
    <property type="term" value="P:proteolysis"/>
    <property type="evidence" value="ECO:0007669"/>
    <property type="project" value="UniProtKB-KW"/>
</dbReference>